<comment type="caution">
    <text evidence="10">The sequence shown here is derived from an EMBL/GenBank/DDBJ whole genome shotgun (WGS) entry which is preliminary data.</text>
</comment>
<evidence type="ECO:0000256" key="2">
    <source>
        <dbReference type="ARBA" id="ARBA00022448"/>
    </source>
</evidence>
<evidence type="ECO:0000256" key="1">
    <source>
        <dbReference type="ARBA" id="ARBA00004651"/>
    </source>
</evidence>
<reference evidence="10 11" key="1">
    <citation type="submission" date="2020-09" db="EMBL/GenBank/DDBJ databases">
        <title>novel species in genus Nocardioides.</title>
        <authorList>
            <person name="Zhang G."/>
        </authorList>
    </citation>
    <scope>NUCLEOTIDE SEQUENCE [LARGE SCALE GENOMIC DNA]</scope>
    <source>
        <strain evidence="10 11">KCTC 39551</strain>
    </source>
</reference>
<dbReference type="InterPro" id="IPR050366">
    <property type="entry name" value="BP-dependent_transpt_permease"/>
</dbReference>
<keyword evidence="11" id="KW-1185">Reference proteome</keyword>
<feature type="region of interest" description="Disordered" evidence="8">
    <location>
        <begin position="1"/>
        <end position="32"/>
    </location>
</feature>
<dbReference type="EMBL" id="JACXYZ010000004">
    <property type="protein sequence ID" value="MBD3927187.1"/>
    <property type="molecule type" value="Genomic_DNA"/>
</dbReference>
<evidence type="ECO:0000313" key="10">
    <source>
        <dbReference type="EMBL" id="MBD3927187.1"/>
    </source>
</evidence>
<organism evidence="10 11">
    <name type="scientific">Nocardioides cavernae</name>
    <dbReference type="NCBI Taxonomy" id="1921566"/>
    <lineage>
        <taxon>Bacteria</taxon>
        <taxon>Bacillati</taxon>
        <taxon>Actinomycetota</taxon>
        <taxon>Actinomycetes</taxon>
        <taxon>Propionibacteriales</taxon>
        <taxon>Nocardioidaceae</taxon>
        <taxon>Nocardioides</taxon>
    </lineage>
</organism>
<evidence type="ECO:0000256" key="6">
    <source>
        <dbReference type="ARBA" id="ARBA00023136"/>
    </source>
</evidence>
<evidence type="ECO:0000256" key="4">
    <source>
        <dbReference type="ARBA" id="ARBA00022692"/>
    </source>
</evidence>
<dbReference type="RefSeq" id="WP_191197016.1">
    <property type="nucleotide sequence ID" value="NZ_JACXYZ010000004.1"/>
</dbReference>
<dbReference type="SUPFAM" id="SSF161098">
    <property type="entry name" value="MetI-like"/>
    <property type="match status" value="1"/>
</dbReference>
<feature type="transmembrane region" description="Helical" evidence="7">
    <location>
        <begin position="311"/>
        <end position="334"/>
    </location>
</feature>
<keyword evidence="5 7" id="KW-1133">Transmembrane helix</keyword>
<dbReference type="InterPro" id="IPR000515">
    <property type="entry name" value="MetI-like"/>
</dbReference>
<dbReference type="InterPro" id="IPR025966">
    <property type="entry name" value="OppC_N"/>
</dbReference>
<feature type="transmembrane region" description="Helical" evidence="7">
    <location>
        <begin position="136"/>
        <end position="160"/>
    </location>
</feature>
<feature type="transmembrane region" description="Helical" evidence="7">
    <location>
        <begin position="167"/>
        <end position="192"/>
    </location>
</feature>
<evidence type="ECO:0000256" key="5">
    <source>
        <dbReference type="ARBA" id="ARBA00022989"/>
    </source>
</evidence>
<dbReference type="PROSITE" id="PS50928">
    <property type="entry name" value="ABC_TM1"/>
    <property type="match status" value="1"/>
</dbReference>
<proteinExistence type="inferred from homology"/>
<accession>A0ABR8NHW6</accession>
<dbReference type="Gene3D" id="1.10.3720.10">
    <property type="entry name" value="MetI-like"/>
    <property type="match status" value="1"/>
</dbReference>
<evidence type="ECO:0000259" key="9">
    <source>
        <dbReference type="PROSITE" id="PS50928"/>
    </source>
</evidence>
<evidence type="ECO:0000256" key="3">
    <source>
        <dbReference type="ARBA" id="ARBA00022475"/>
    </source>
</evidence>
<keyword evidence="2 7" id="KW-0813">Transport</keyword>
<feature type="domain" description="ABC transmembrane type-1" evidence="9">
    <location>
        <begin position="132"/>
        <end position="331"/>
    </location>
</feature>
<dbReference type="InterPro" id="IPR035906">
    <property type="entry name" value="MetI-like_sf"/>
</dbReference>
<keyword evidence="4 7" id="KW-0812">Transmembrane</keyword>
<feature type="transmembrane region" description="Helical" evidence="7">
    <location>
        <begin position="49"/>
        <end position="71"/>
    </location>
</feature>
<dbReference type="Pfam" id="PF12911">
    <property type="entry name" value="OppC_N"/>
    <property type="match status" value="1"/>
</dbReference>
<dbReference type="PANTHER" id="PTHR43386">
    <property type="entry name" value="OLIGOPEPTIDE TRANSPORT SYSTEM PERMEASE PROTEIN APPC"/>
    <property type="match status" value="1"/>
</dbReference>
<evidence type="ECO:0000313" key="11">
    <source>
        <dbReference type="Proteomes" id="UP000618818"/>
    </source>
</evidence>
<gene>
    <name evidence="10" type="ORF">IEZ26_21375</name>
</gene>
<protein>
    <submittedName>
        <fullName evidence="10">ABC transporter permease</fullName>
    </submittedName>
</protein>
<evidence type="ECO:0000256" key="8">
    <source>
        <dbReference type="SAM" id="MobiDB-lite"/>
    </source>
</evidence>
<dbReference type="Proteomes" id="UP000618818">
    <property type="component" value="Unassembled WGS sequence"/>
</dbReference>
<keyword evidence="6 7" id="KW-0472">Membrane</keyword>
<dbReference type="Pfam" id="PF00528">
    <property type="entry name" value="BPD_transp_1"/>
    <property type="match status" value="1"/>
</dbReference>
<sequence length="344" mass="37032">MSAQATGPETLGSLSDEPEINDPNSKQAKEISGKSPMQIAFGRLRRDKIAITCAIVVLFFLVVAVFADLIAKAFGVTLDTVTACEVLECNFAEPGVGYPKSGPPFYPFDPEHPFGIAPRTGADNLAHWIYGCRTSLMIAGAATLFASVVGIVIGLVAGFAGGVVDRILSFIIDFFLTIPFLLAALTISPIIIDRFGTSDSYETIQIGSLILILSMFGWMTVARLIRGEVLSLREREFIHAARVLGMPTRRILFRELLPNLTAPIVISISLMLPAFVAAEAGLAFLGIGVTGSASWGQTIANAVPYWSNYPLYLWEPLIGVVALVLALNLLGDAVRDAFDPKTRR</sequence>
<feature type="transmembrane region" description="Helical" evidence="7">
    <location>
        <begin position="204"/>
        <end position="225"/>
    </location>
</feature>
<comment type="similarity">
    <text evidence="7">Belongs to the binding-protein-dependent transport system permease family.</text>
</comment>
<dbReference type="CDD" id="cd06261">
    <property type="entry name" value="TM_PBP2"/>
    <property type="match status" value="1"/>
</dbReference>
<feature type="transmembrane region" description="Helical" evidence="7">
    <location>
        <begin position="256"/>
        <end position="276"/>
    </location>
</feature>
<keyword evidence="3" id="KW-1003">Cell membrane</keyword>
<name>A0ABR8NHW6_9ACTN</name>
<evidence type="ECO:0000256" key="7">
    <source>
        <dbReference type="RuleBase" id="RU363032"/>
    </source>
</evidence>
<comment type="subcellular location">
    <subcellularLocation>
        <location evidence="1 7">Cell membrane</location>
        <topology evidence="1 7">Multi-pass membrane protein</topology>
    </subcellularLocation>
</comment>
<dbReference type="PANTHER" id="PTHR43386:SF1">
    <property type="entry name" value="D,D-DIPEPTIDE TRANSPORT SYSTEM PERMEASE PROTEIN DDPC-RELATED"/>
    <property type="match status" value="1"/>
</dbReference>